<comment type="caution">
    <text evidence="1">The sequence shown here is derived from an EMBL/GenBank/DDBJ whole genome shotgun (WGS) entry which is preliminary data.</text>
</comment>
<dbReference type="EMBL" id="MLJW01001346">
    <property type="protein sequence ID" value="OIQ78734.1"/>
    <property type="molecule type" value="Genomic_DNA"/>
</dbReference>
<reference evidence="1" key="1">
    <citation type="submission" date="2016-10" db="EMBL/GenBank/DDBJ databases">
        <title>Sequence of Gallionella enrichment culture.</title>
        <authorList>
            <person name="Poehlein A."/>
            <person name="Muehling M."/>
            <person name="Daniel R."/>
        </authorList>
    </citation>
    <scope>NUCLEOTIDE SEQUENCE</scope>
</reference>
<name>A0A1J5Q4Z7_9ZZZZ</name>
<dbReference type="AlphaFoldDB" id="A0A1J5Q4Z7"/>
<evidence type="ECO:0000313" key="1">
    <source>
        <dbReference type="EMBL" id="OIQ78734.1"/>
    </source>
</evidence>
<gene>
    <name evidence="1" type="ORF">GALL_395600</name>
</gene>
<protein>
    <submittedName>
        <fullName evidence="1">Uncharacterized protein</fullName>
    </submittedName>
</protein>
<proteinExistence type="predicted"/>
<sequence length="70" mass="7989">MWCDWHTEIVRSEEAHPESYVDALKCAIELGTTKIELAQLRLSEITANVTNDHTSRHVVRMSVDHVEKSA</sequence>
<organism evidence="1">
    <name type="scientific">mine drainage metagenome</name>
    <dbReference type="NCBI Taxonomy" id="410659"/>
    <lineage>
        <taxon>unclassified sequences</taxon>
        <taxon>metagenomes</taxon>
        <taxon>ecological metagenomes</taxon>
    </lineage>
</organism>
<accession>A0A1J5Q4Z7</accession>